<dbReference type="InterPro" id="IPR019734">
    <property type="entry name" value="TPR_rpt"/>
</dbReference>
<dbReference type="Gene3D" id="1.25.40.10">
    <property type="entry name" value="Tetratricopeptide repeat domain"/>
    <property type="match status" value="1"/>
</dbReference>
<accession>A0A521AUN8</accession>
<dbReference type="OrthoDB" id="1122835at2"/>
<dbReference type="Pfam" id="PF13174">
    <property type="entry name" value="TPR_6"/>
    <property type="match status" value="1"/>
</dbReference>
<gene>
    <name evidence="2" type="ORF">SAMN06265379_101417</name>
</gene>
<evidence type="ECO:0000313" key="3">
    <source>
        <dbReference type="Proteomes" id="UP000319040"/>
    </source>
</evidence>
<protein>
    <submittedName>
        <fullName evidence="2">Uncharacterized protein</fullName>
    </submittedName>
</protein>
<dbReference type="Proteomes" id="UP000319040">
    <property type="component" value="Unassembled WGS sequence"/>
</dbReference>
<feature type="signal peptide" evidence="1">
    <location>
        <begin position="1"/>
        <end position="20"/>
    </location>
</feature>
<keyword evidence="1" id="KW-0732">Signal</keyword>
<evidence type="ECO:0000313" key="2">
    <source>
        <dbReference type="EMBL" id="SMO38553.1"/>
    </source>
</evidence>
<dbReference type="RefSeq" id="WP_142531796.1">
    <property type="nucleotide sequence ID" value="NZ_FXTB01000001.1"/>
</dbReference>
<dbReference type="EMBL" id="FXTB01000001">
    <property type="protein sequence ID" value="SMO38553.1"/>
    <property type="molecule type" value="Genomic_DNA"/>
</dbReference>
<proteinExistence type="predicted"/>
<dbReference type="SMART" id="SM00028">
    <property type="entry name" value="TPR"/>
    <property type="match status" value="3"/>
</dbReference>
<dbReference type="SUPFAM" id="SSF48452">
    <property type="entry name" value="TPR-like"/>
    <property type="match status" value="1"/>
</dbReference>
<organism evidence="2 3">
    <name type="scientific">Saccharicrinis carchari</name>
    <dbReference type="NCBI Taxonomy" id="1168039"/>
    <lineage>
        <taxon>Bacteria</taxon>
        <taxon>Pseudomonadati</taxon>
        <taxon>Bacteroidota</taxon>
        <taxon>Bacteroidia</taxon>
        <taxon>Marinilabiliales</taxon>
        <taxon>Marinilabiliaceae</taxon>
        <taxon>Saccharicrinis</taxon>
    </lineage>
</organism>
<dbReference type="InterPro" id="IPR011990">
    <property type="entry name" value="TPR-like_helical_dom_sf"/>
</dbReference>
<evidence type="ECO:0000256" key="1">
    <source>
        <dbReference type="SAM" id="SignalP"/>
    </source>
</evidence>
<feature type="chain" id="PRO_5022062036" evidence="1">
    <location>
        <begin position="21"/>
        <end position="215"/>
    </location>
</feature>
<name>A0A521AUN8_SACCC</name>
<sequence>MKYVLSVTLLLFTMLGVGYAQEAKSAAELKNEGNAALKSKDYKSALVAFESAIANWDEAEDMDAAMVYNTATCARKIDNHKKALKYYQQSKDLGYKEDVAAFYIGMAYKNMGKDQEMEKALLSGIEEFPNSKYIGYMKKELAKFYVIQANEFFTKGISILNSRVDGNRDQWDAIKKNAKAEFDQAEALADKALKYHANNKPATTIKTKIAELMKS</sequence>
<reference evidence="2 3" key="1">
    <citation type="submission" date="2017-05" db="EMBL/GenBank/DDBJ databases">
        <authorList>
            <person name="Varghese N."/>
            <person name="Submissions S."/>
        </authorList>
    </citation>
    <scope>NUCLEOTIDE SEQUENCE [LARGE SCALE GENOMIC DNA]</scope>
    <source>
        <strain evidence="2 3">DSM 27040</strain>
    </source>
</reference>
<keyword evidence="3" id="KW-1185">Reference proteome</keyword>
<dbReference type="AlphaFoldDB" id="A0A521AUN8"/>